<evidence type="ECO:0000256" key="2">
    <source>
        <dbReference type="SAM" id="SignalP"/>
    </source>
</evidence>
<evidence type="ECO:0000256" key="1">
    <source>
        <dbReference type="SAM" id="MobiDB-lite"/>
    </source>
</evidence>
<protein>
    <recommendedName>
        <fullName evidence="5">ER membrane protein complex subunit 10</fullName>
    </recommendedName>
</protein>
<evidence type="ECO:0000313" key="3">
    <source>
        <dbReference type="EMBL" id="CCG22924.1"/>
    </source>
</evidence>
<dbReference type="EMBL" id="HE681722">
    <property type="protein sequence ID" value="CCG22924.1"/>
    <property type="molecule type" value="Genomic_DNA"/>
</dbReference>
<dbReference type="GeneID" id="14539966"/>
<name>H8X4I2_CANO9</name>
<feature type="compositionally biased region" description="Basic and acidic residues" evidence="1">
    <location>
        <begin position="128"/>
        <end position="138"/>
    </location>
</feature>
<accession>H8X4I2</accession>
<reference evidence="3 4" key="1">
    <citation type="journal article" date="2012" name="PLoS ONE">
        <title>Sequence and analysis of the genome of the pathogenic yeast Candida orthopsilosis.</title>
        <authorList>
            <person name="Riccombeni A."/>
            <person name="Vidanes G."/>
            <person name="Proux-Wera E."/>
            <person name="Wolfe K.H."/>
            <person name="Butler G."/>
        </authorList>
    </citation>
    <scope>NUCLEOTIDE SEQUENCE [LARGE SCALE GENOMIC DNA]</scope>
    <source>
        <strain evidence="3 4">Co 90-125</strain>
    </source>
</reference>
<dbReference type="AlphaFoldDB" id="H8X4I2"/>
<feature type="chain" id="PRO_5003617549" description="ER membrane protein complex subunit 10" evidence="2">
    <location>
        <begin position="20"/>
        <end position="217"/>
    </location>
</feature>
<keyword evidence="2" id="KW-0732">Signal</keyword>
<dbReference type="eggNOG" id="ENOG502SFUR">
    <property type="taxonomic scope" value="Eukaryota"/>
</dbReference>
<keyword evidence="4" id="KW-1185">Reference proteome</keyword>
<dbReference type="HOGENOM" id="CLU_110348_0_0_1"/>
<gene>
    <name evidence="3" type="ORF">CORT_0D00760</name>
</gene>
<feature type="region of interest" description="Disordered" evidence="1">
    <location>
        <begin position="113"/>
        <end position="151"/>
    </location>
</feature>
<evidence type="ECO:0000313" key="4">
    <source>
        <dbReference type="Proteomes" id="UP000005018"/>
    </source>
</evidence>
<dbReference type="OrthoDB" id="1894652at2759"/>
<dbReference type="Pfam" id="PF21203">
    <property type="entry name" value="ECM10"/>
    <property type="match status" value="1"/>
</dbReference>
<feature type="signal peptide" evidence="2">
    <location>
        <begin position="1"/>
        <end position="19"/>
    </location>
</feature>
<proteinExistence type="predicted"/>
<organism evidence="3 4">
    <name type="scientific">Candida orthopsilosis (strain 90-125)</name>
    <name type="common">Yeast</name>
    <dbReference type="NCBI Taxonomy" id="1136231"/>
    <lineage>
        <taxon>Eukaryota</taxon>
        <taxon>Fungi</taxon>
        <taxon>Dikarya</taxon>
        <taxon>Ascomycota</taxon>
        <taxon>Saccharomycotina</taxon>
        <taxon>Pichiomycetes</taxon>
        <taxon>Debaryomycetaceae</taxon>
        <taxon>Candida/Lodderomyces clade</taxon>
        <taxon>Candida</taxon>
    </lineage>
</organism>
<evidence type="ECO:0008006" key="5">
    <source>
        <dbReference type="Google" id="ProtNLM"/>
    </source>
</evidence>
<dbReference type="RefSeq" id="XP_003869061.1">
    <property type="nucleotide sequence ID" value="XM_003869012.1"/>
</dbReference>
<sequence length="217" mass="24424">MISILQFIAITLLTSVVSSKRINLFIKPIDQTTTDPIGFIENEAVYLMDVDLQPDQAYCIGTKDIHNNECFSYQSNLPNLTQAVFNLFLDEDGDISRLSLSFDNKLGKPQVKRRKQVIAAQPNMNPDSIKKQREEQQQQKKAGSGGDGGGSIVEKVKKKKLIKEIDANGVEVTREIEEEIEVEVPIDDRSWIQKNWMYIVPPLLIFMLAGGGNEQGR</sequence>
<dbReference type="KEGG" id="cot:CORT_0D00760"/>
<dbReference type="Proteomes" id="UP000005018">
    <property type="component" value="Chromosome 4"/>
</dbReference>